<dbReference type="SUPFAM" id="SSF47413">
    <property type="entry name" value="lambda repressor-like DNA-binding domains"/>
    <property type="match status" value="1"/>
</dbReference>
<keyword evidence="4" id="KW-1185">Reference proteome</keyword>
<dbReference type="PANTHER" id="PTHR46558">
    <property type="entry name" value="TRACRIPTIONAL REGULATORY PROTEIN-RELATED-RELATED"/>
    <property type="match status" value="1"/>
</dbReference>
<dbReference type="Gene3D" id="1.10.260.40">
    <property type="entry name" value="lambda repressor-like DNA-binding domains"/>
    <property type="match status" value="1"/>
</dbReference>
<dbReference type="PANTHER" id="PTHR46558:SF14">
    <property type="entry name" value="HTH-TYPE TRANSCRIPTIONAL REGULATOR ANSR"/>
    <property type="match status" value="1"/>
</dbReference>
<dbReference type="EMBL" id="MBRJ01000079">
    <property type="protein sequence ID" value="OHX38856.1"/>
    <property type="molecule type" value="Genomic_DNA"/>
</dbReference>
<dbReference type="Pfam" id="PF01381">
    <property type="entry name" value="HTH_3"/>
    <property type="match status" value="1"/>
</dbReference>
<dbReference type="InterPro" id="IPR010982">
    <property type="entry name" value="Lambda_DNA-bd_dom_sf"/>
</dbReference>
<accession>A0ABX3CJ50</accession>
<organism evidence="3 4">
    <name type="scientific">Cytobacillus oceanisediminis</name>
    <dbReference type="NCBI Taxonomy" id="665099"/>
    <lineage>
        <taxon>Bacteria</taxon>
        <taxon>Bacillati</taxon>
        <taxon>Bacillota</taxon>
        <taxon>Bacilli</taxon>
        <taxon>Bacillales</taxon>
        <taxon>Bacillaceae</taxon>
        <taxon>Cytobacillus</taxon>
    </lineage>
</organism>
<evidence type="ECO:0000259" key="2">
    <source>
        <dbReference type="PROSITE" id="PS50943"/>
    </source>
</evidence>
<dbReference type="InterPro" id="IPR001387">
    <property type="entry name" value="Cro/C1-type_HTH"/>
</dbReference>
<evidence type="ECO:0000313" key="4">
    <source>
        <dbReference type="Proteomes" id="UP000180194"/>
    </source>
</evidence>
<dbReference type="Proteomes" id="UP000180194">
    <property type="component" value="Unassembled WGS sequence"/>
</dbReference>
<keyword evidence="1" id="KW-0238">DNA-binding</keyword>
<protein>
    <submittedName>
        <fullName evidence="3">Immunity repressor protein</fullName>
    </submittedName>
</protein>
<evidence type="ECO:0000256" key="1">
    <source>
        <dbReference type="ARBA" id="ARBA00023125"/>
    </source>
</evidence>
<name>A0ABX3CJ50_9BACI</name>
<gene>
    <name evidence="3" type="ORF">BBV17_04945</name>
</gene>
<comment type="caution">
    <text evidence="3">The sequence shown here is derived from an EMBL/GenBank/DDBJ whole genome shotgun (WGS) entry which is preliminary data.</text>
</comment>
<evidence type="ECO:0000313" key="3">
    <source>
        <dbReference type="EMBL" id="OHX38856.1"/>
    </source>
</evidence>
<dbReference type="RefSeq" id="WP_071160435.1">
    <property type="nucleotide sequence ID" value="NZ_MBRJ01000079.1"/>
</dbReference>
<reference evidence="3 4" key="1">
    <citation type="submission" date="2016-07" db="EMBL/GenBank/DDBJ databases">
        <title>Bacillus oceanisediminis whole genome.</title>
        <authorList>
            <person name="Pal Y."/>
            <person name="Verma A."/>
            <person name="Mual P."/>
            <person name="Srinivasan K."/>
        </authorList>
    </citation>
    <scope>NUCLEOTIDE SEQUENCE [LARGE SCALE GENOMIC DNA]</scope>
    <source>
        <strain evidence="3 4">Bhandara28</strain>
    </source>
</reference>
<proteinExistence type="predicted"/>
<sequence>MTLLGKRLKQLREERKKVNSKYTQGYVANLIGVARVTYTAYENGTKQPPIETVNKLADIFEVTTDYLQGRSDSSQVPIRMEKDEKDIAKRMEKIRQDLSEDDGYMLMGEPISEEAKESILDAMEYAIRQATRINKKYIPKKYRDKQD</sequence>
<dbReference type="SMART" id="SM00530">
    <property type="entry name" value="HTH_XRE"/>
    <property type="match status" value="1"/>
</dbReference>
<feature type="domain" description="HTH cro/C1-type" evidence="2">
    <location>
        <begin position="8"/>
        <end position="67"/>
    </location>
</feature>
<dbReference type="CDD" id="cd00093">
    <property type="entry name" value="HTH_XRE"/>
    <property type="match status" value="1"/>
</dbReference>
<dbReference type="PROSITE" id="PS50943">
    <property type="entry name" value="HTH_CROC1"/>
    <property type="match status" value="1"/>
</dbReference>